<gene>
    <name evidence="1" type="ORF">LEMA_uP098840.1</name>
</gene>
<sequence>MKLILLALLPVAVAQEFYTNDGWSKPDDDRLNSACKNNQGWGYVCGYYATSSHQNAFPDAFPIPRWGCHNADKFMKGVCTWKKASGMILCCPP</sequence>
<evidence type="ECO:0000313" key="1">
    <source>
        <dbReference type="EMBL" id="CBX98475.1"/>
    </source>
</evidence>
<accession>E5A4D0</accession>
<dbReference type="InParanoid" id="E5A4D0"/>
<dbReference type="HOGENOM" id="CLU_2440680_0_0_1"/>
<proteinExistence type="predicted"/>
<dbReference type="OrthoDB" id="4979017at2759"/>
<evidence type="ECO:0000313" key="2">
    <source>
        <dbReference type="Proteomes" id="UP000002668"/>
    </source>
</evidence>
<dbReference type="EMBL" id="FP929133">
    <property type="protein sequence ID" value="CBX98475.1"/>
    <property type="molecule type" value="Genomic_DNA"/>
</dbReference>
<organism evidence="2">
    <name type="scientific">Leptosphaeria maculans (strain JN3 / isolate v23.1.3 / race Av1-4-5-6-7-8)</name>
    <name type="common">Blackleg fungus</name>
    <name type="synonym">Phoma lingam</name>
    <dbReference type="NCBI Taxonomy" id="985895"/>
    <lineage>
        <taxon>Eukaryota</taxon>
        <taxon>Fungi</taxon>
        <taxon>Dikarya</taxon>
        <taxon>Ascomycota</taxon>
        <taxon>Pezizomycotina</taxon>
        <taxon>Dothideomycetes</taxon>
        <taxon>Pleosporomycetidae</taxon>
        <taxon>Pleosporales</taxon>
        <taxon>Pleosporineae</taxon>
        <taxon>Leptosphaeriaceae</taxon>
        <taxon>Plenodomus</taxon>
        <taxon>Plenodomus lingam/Leptosphaeria maculans species complex</taxon>
    </lineage>
</organism>
<reference evidence="2" key="1">
    <citation type="journal article" date="2011" name="Nat. Commun.">
        <title>Effector diversification within compartments of the Leptosphaeria maculans genome affected by Repeat-Induced Point mutations.</title>
        <authorList>
            <person name="Rouxel T."/>
            <person name="Grandaubert J."/>
            <person name="Hane J.K."/>
            <person name="Hoede C."/>
            <person name="van de Wouw A.P."/>
            <person name="Couloux A."/>
            <person name="Dominguez V."/>
            <person name="Anthouard V."/>
            <person name="Bally P."/>
            <person name="Bourras S."/>
            <person name="Cozijnsen A.J."/>
            <person name="Ciuffetti L.M."/>
            <person name="Degrave A."/>
            <person name="Dilmaghani A."/>
            <person name="Duret L."/>
            <person name="Fudal I."/>
            <person name="Goodwin S.B."/>
            <person name="Gout L."/>
            <person name="Glaser N."/>
            <person name="Linglin J."/>
            <person name="Kema G.H.J."/>
            <person name="Lapalu N."/>
            <person name="Lawrence C.B."/>
            <person name="May K."/>
            <person name="Meyer M."/>
            <person name="Ollivier B."/>
            <person name="Poulain J."/>
            <person name="Schoch C.L."/>
            <person name="Simon A."/>
            <person name="Spatafora J.W."/>
            <person name="Stachowiak A."/>
            <person name="Turgeon B.G."/>
            <person name="Tyler B.M."/>
            <person name="Vincent D."/>
            <person name="Weissenbach J."/>
            <person name="Amselem J."/>
            <person name="Quesneville H."/>
            <person name="Oliver R.P."/>
            <person name="Wincker P."/>
            <person name="Balesdent M.-H."/>
            <person name="Howlett B.J."/>
        </authorList>
    </citation>
    <scope>NUCLEOTIDE SEQUENCE [LARGE SCALE GENOMIC DNA]</scope>
    <source>
        <strain evidence="2">JN3 / isolate v23.1.3 / race Av1-4-5-6-7-8</strain>
    </source>
</reference>
<name>E5A4D0_LEPMJ</name>
<dbReference type="VEuPathDB" id="FungiDB:LEMA_uP098840.1"/>
<dbReference type="OMA" id="SQACASN"/>
<dbReference type="Proteomes" id="UP000002668">
    <property type="component" value="Genome"/>
</dbReference>
<keyword evidence="2" id="KW-1185">Reference proteome</keyword>
<dbReference type="eggNOG" id="ENOG502SWDN">
    <property type="taxonomic scope" value="Eukaryota"/>
</dbReference>
<protein>
    <submittedName>
        <fullName evidence="1">Predicted protein</fullName>
    </submittedName>
</protein>
<dbReference type="GeneID" id="13285952"/>
<dbReference type="AlphaFoldDB" id="E5A4D0"/>